<keyword evidence="3" id="KW-1185">Reference proteome</keyword>
<gene>
    <name evidence="2" type="ORF">RF11_03298</name>
</gene>
<dbReference type="AlphaFoldDB" id="A0A0C2IKH0"/>
<dbReference type="Proteomes" id="UP000031668">
    <property type="component" value="Unassembled WGS sequence"/>
</dbReference>
<evidence type="ECO:0000256" key="1">
    <source>
        <dbReference type="SAM" id="MobiDB-lite"/>
    </source>
</evidence>
<reference evidence="2 3" key="1">
    <citation type="journal article" date="2014" name="Genome Biol. Evol.">
        <title>The genome of the myxosporean Thelohanellus kitauei shows adaptations to nutrient acquisition within its fish host.</title>
        <authorList>
            <person name="Yang Y."/>
            <person name="Xiong J."/>
            <person name="Zhou Z."/>
            <person name="Huo F."/>
            <person name="Miao W."/>
            <person name="Ran C."/>
            <person name="Liu Y."/>
            <person name="Zhang J."/>
            <person name="Feng J."/>
            <person name="Wang M."/>
            <person name="Wang M."/>
            <person name="Wang L."/>
            <person name="Yao B."/>
        </authorList>
    </citation>
    <scope>NUCLEOTIDE SEQUENCE [LARGE SCALE GENOMIC DNA]</scope>
    <source>
        <strain evidence="2">Wuqing</strain>
    </source>
</reference>
<name>A0A0C2IKH0_THEKT</name>
<evidence type="ECO:0000313" key="2">
    <source>
        <dbReference type="EMBL" id="KII65904.1"/>
    </source>
</evidence>
<accession>A0A0C2IKH0</accession>
<dbReference type="EMBL" id="JWZT01003673">
    <property type="protein sequence ID" value="KII65904.1"/>
    <property type="molecule type" value="Genomic_DNA"/>
</dbReference>
<organism evidence="2 3">
    <name type="scientific">Thelohanellus kitauei</name>
    <name type="common">Myxosporean</name>
    <dbReference type="NCBI Taxonomy" id="669202"/>
    <lineage>
        <taxon>Eukaryota</taxon>
        <taxon>Metazoa</taxon>
        <taxon>Cnidaria</taxon>
        <taxon>Myxozoa</taxon>
        <taxon>Myxosporea</taxon>
        <taxon>Bivalvulida</taxon>
        <taxon>Platysporina</taxon>
        <taxon>Myxobolidae</taxon>
        <taxon>Thelohanellus</taxon>
    </lineage>
</organism>
<sequence length="147" mass="16812">MATDFLVTRLPGDGKRKHPHSQSPFISDEGSIYDGTNKKVKRRFGPSPLSGFPINFDVPPSVHSDEDSVARMLEENSHFSAKTNSEKDQLFNIREVIMLCTWILRRHEGKLNVEYNKIIDYLLIEQYNRVSSEFPEIQGPPSSAYIN</sequence>
<protein>
    <submittedName>
        <fullName evidence="2">Uncharacterized protein</fullName>
    </submittedName>
</protein>
<proteinExistence type="predicted"/>
<feature type="region of interest" description="Disordered" evidence="1">
    <location>
        <begin position="9"/>
        <end position="29"/>
    </location>
</feature>
<evidence type="ECO:0000313" key="3">
    <source>
        <dbReference type="Proteomes" id="UP000031668"/>
    </source>
</evidence>
<comment type="caution">
    <text evidence="2">The sequence shown here is derived from an EMBL/GenBank/DDBJ whole genome shotgun (WGS) entry which is preliminary data.</text>
</comment>